<dbReference type="Pfam" id="PF04187">
    <property type="entry name" value="Cofac_haem_bdg"/>
    <property type="match status" value="1"/>
</dbReference>
<dbReference type="EMBL" id="MQWD01000001">
    <property type="protein sequence ID" value="PAP75248.1"/>
    <property type="molecule type" value="Genomic_DNA"/>
</dbReference>
<reference evidence="2 3" key="1">
    <citation type="submission" date="2016-11" db="EMBL/GenBank/DDBJ databases">
        <title>Study of marine rhodopsin-containing bacteria.</title>
        <authorList>
            <person name="Yoshizawa S."/>
            <person name="Kumagai Y."/>
            <person name="Kogure K."/>
        </authorList>
    </citation>
    <scope>NUCLEOTIDE SEQUENCE [LARGE SCALE GENOMIC DNA]</scope>
    <source>
        <strain evidence="2 3">SAORIC-28</strain>
    </source>
</reference>
<accession>A0A271IWE1</accession>
<organism evidence="2 3">
    <name type="scientific">Rubrivirga marina</name>
    <dbReference type="NCBI Taxonomy" id="1196024"/>
    <lineage>
        <taxon>Bacteria</taxon>
        <taxon>Pseudomonadati</taxon>
        <taxon>Rhodothermota</taxon>
        <taxon>Rhodothermia</taxon>
        <taxon>Rhodothermales</taxon>
        <taxon>Rubricoccaceae</taxon>
        <taxon>Rubrivirga</taxon>
    </lineage>
</organism>
<dbReference type="OrthoDB" id="1680202at2"/>
<feature type="domain" description="Haem-binding uptake Tiki superfamily ChaN" evidence="1">
    <location>
        <begin position="39"/>
        <end position="248"/>
    </location>
</feature>
<evidence type="ECO:0000313" key="3">
    <source>
        <dbReference type="Proteomes" id="UP000216339"/>
    </source>
</evidence>
<dbReference type="AlphaFoldDB" id="A0A271IWE1"/>
<protein>
    <recommendedName>
        <fullName evidence="1">Haem-binding uptake Tiki superfamily ChaN domain-containing protein</fullName>
    </recommendedName>
</protein>
<proteinExistence type="predicted"/>
<dbReference type="CDD" id="cd14727">
    <property type="entry name" value="ChanN-like"/>
    <property type="match status" value="1"/>
</dbReference>
<evidence type="ECO:0000313" key="2">
    <source>
        <dbReference type="EMBL" id="PAP75248.1"/>
    </source>
</evidence>
<name>A0A271IWE1_9BACT</name>
<dbReference type="Proteomes" id="UP000216339">
    <property type="component" value="Unassembled WGS sequence"/>
</dbReference>
<dbReference type="Gene3D" id="3.40.50.11550">
    <property type="match status" value="2"/>
</dbReference>
<gene>
    <name evidence="2" type="ORF">BSZ37_01720</name>
</gene>
<keyword evidence="3" id="KW-1185">Reference proteome</keyword>
<dbReference type="SUPFAM" id="SSF159501">
    <property type="entry name" value="EreA/ChaN-like"/>
    <property type="match status" value="1"/>
</dbReference>
<sequence>MLELCTAALLFAASAGAPTPGPYVVLDGAGQRVELGVLCDALADADVVFLGELHDDSTAHALELELLAAAHVAAQAADRPLVLALEMVETDVQPVLDEYLAGLIRERDWLAASRPWGNYDTDYRPLVEFAKAEGVPVVASNAPGRYVSLVSRRGGLAVLDSVATAQAWLPLEVAPPSEALAAKFTDLMGGMSHGAGPTVEGMLAAQNLRDATMAWRIAETLDARPGALVVHVNGSFHSDDRLGIPEHLARLAPEARTLVVTMRRETGPEDAEVGANDFVILTSAGE</sequence>
<dbReference type="RefSeq" id="WP_095508885.1">
    <property type="nucleotide sequence ID" value="NZ_MQWD01000001.1"/>
</dbReference>
<evidence type="ECO:0000259" key="1">
    <source>
        <dbReference type="Pfam" id="PF04187"/>
    </source>
</evidence>
<dbReference type="InterPro" id="IPR007314">
    <property type="entry name" value="Cofac_haem-bd_dom"/>
</dbReference>
<comment type="caution">
    <text evidence="2">The sequence shown here is derived from an EMBL/GenBank/DDBJ whole genome shotgun (WGS) entry which is preliminary data.</text>
</comment>